<proteinExistence type="predicted"/>
<evidence type="ECO:0000313" key="1">
    <source>
        <dbReference type="EMBL" id="GMR45945.1"/>
    </source>
</evidence>
<organism evidence="1 2">
    <name type="scientific">Pristionchus mayeri</name>
    <dbReference type="NCBI Taxonomy" id="1317129"/>
    <lineage>
        <taxon>Eukaryota</taxon>
        <taxon>Metazoa</taxon>
        <taxon>Ecdysozoa</taxon>
        <taxon>Nematoda</taxon>
        <taxon>Chromadorea</taxon>
        <taxon>Rhabditida</taxon>
        <taxon>Rhabditina</taxon>
        <taxon>Diplogasteromorpha</taxon>
        <taxon>Diplogasteroidea</taxon>
        <taxon>Neodiplogasteridae</taxon>
        <taxon>Pristionchus</taxon>
    </lineage>
</organism>
<dbReference type="EMBL" id="BTRK01000004">
    <property type="protein sequence ID" value="GMR45945.1"/>
    <property type="molecule type" value="Genomic_DNA"/>
</dbReference>
<keyword evidence="2" id="KW-1185">Reference proteome</keyword>
<accession>A0AAN5HYY0</accession>
<evidence type="ECO:0000313" key="2">
    <source>
        <dbReference type="Proteomes" id="UP001328107"/>
    </source>
</evidence>
<reference evidence="2" key="1">
    <citation type="submission" date="2022-10" db="EMBL/GenBank/DDBJ databases">
        <title>Genome assembly of Pristionchus species.</title>
        <authorList>
            <person name="Yoshida K."/>
            <person name="Sommer R.J."/>
        </authorList>
    </citation>
    <scope>NUCLEOTIDE SEQUENCE [LARGE SCALE GENOMIC DNA]</scope>
    <source>
        <strain evidence="2">RS5460</strain>
    </source>
</reference>
<dbReference type="Proteomes" id="UP001328107">
    <property type="component" value="Unassembled WGS sequence"/>
</dbReference>
<feature type="non-terminal residue" evidence="1">
    <location>
        <position position="1"/>
    </location>
</feature>
<comment type="caution">
    <text evidence="1">The sequence shown here is derived from an EMBL/GenBank/DDBJ whole genome shotgun (WGS) entry which is preliminary data.</text>
</comment>
<dbReference type="AlphaFoldDB" id="A0AAN5HYY0"/>
<protein>
    <submittedName>
        <fullName evidence="1">Uncharacterized protein</fullName>
    </submittedName>
</protein>
<sequence>VAQTSGSANSPFDGESGALCWLGTRYICCQSEHAKRDPLVCCHSNVGPSCKADEQLLYFIAWTNSGKCCDAGTIVL</sequence>
<name>A0AAN5HYY0_9BILA</name>
<gene>
    <name evidence="1" type="ORF">PMAYCL1PPCAC_16140</name>
</gene>